<dbReference type="Proteomes" id="UP000286482">
    <property type="component" value="Unassembled WGS sequence"/>
</dbReference>
<dbReference type="GO" id="GO:0030674">
    <property type="term" value="F:protein-macromolecule adaptor activity"/>
    <property type="evidence" value="ECO:0007669"/>
    <property type="project" value="TreeGrafter"/>
</dbReference>
<keyword evidence="8" id="KW-1185">Reference proteome</keyword>
<dbReference type="EMBL" id="RAQO01000007">
    <property type="protein sequence ID" value="RKF17505.1"/>
    <property type="molecule type" value="Genomic_DNA"/>
</dbReference>
<feature type="signal peptide" evidence="5">
    <location>
        <begin position="1"/>
        <end position="21"/>
    </location>
</feature>
<evidence type="ECO:0000313" key="7">
    <source>
        <dbReference type="EMBL" id="RKF17505.1"/>
    </source>
</evidence>
<dbReference type="GO" id="GO:0043165">
    <property type="term" value="P:Gram-negative-bacterium-type cell outer membrane assembly"/>
    <property type="evidence" value="ECO:0007669"/>
    <property type="project" value="UniProtKB-UniRule"/>
</dbReference>
<feature type="domain" description="Outer membrane protein assembly factor BamE" evidence="6">
    <location>
        <begin position="34"/>
        <end position="100"/>
    </location>
</feature>
<keyword evidence="3 4" id="KW-0998">Cell outer membrane</keyword>
<keyword evidence="4" id="KW-0564">Palmitate</keyword>
<evidence type="ECO:0000313" key="8">
    <source>
        <dbReference type="Proteomes" id="UP000286482"/>
    </source>
</evidence>
<protein>
    <recommendedName>
        <fullName evidence="4">Outer membrane protein assembly factor BamE</fullName>
    </recommendedName>
</protein>
<evidence type="ECO:0000256" key="3">
    <source>
        <dbReference type="ARBA" id="ARBA00023237"/>
    </source>
</evidence>
<dbReference type="Gene3D" id="3.30.1450.10">
    <property type="match status" value="1"/>
</dbReference>
<dbReference type="OrthoDB" id="9808250at2"/>
<comment type="function">
    <text evidence="4">Part of the outer membrane protein assembly complex, which is involved in assembly and insertion of beta-barrel proteins into the outer membrane.</text>
</comment>
<dbReference type="InterPro" id="IPR007450">
    <property type="entry name" value="BamE_dom"/>
</dbReference>
<dbReference type="RefSeq" id="WP_120355571.1">
    <property type="nucleotide sequence ID" value="NZ_RAQO01000007.1"/>
</dbReference>
<dbReference type="PANTHER" id="PTHR37482">
    <property type="entry name" value="OUTER MEMBRANE PROTEIN ASSEMBLY FACTOR BAME"/>
    <property type="match status" value="1"/>
</dbReference>
<evidence type="ECO:0000256" key="1">
    <source>
        <dbReference type="ARBA" id="ARBA00022729"/>
    </source>
</evidence>
<organism evidence="7 8">
    <name type="scientific">Alginatibacterium sediminis</name>
    <dbReference type="NCBI Taxonomy" id="2164068"/>
    <lineage>
        <taxon>Bacteria</taxon>
        <taxon>Pseudomonadati</taxon>
        <taxon>Pseudomonadota</taxon>
        <taxon>Gammaproteobacteria</taxon>
        <taxon>Alteromonadales</taxon>
        <taxon>Alteromonadaceae</taxon>
        <taxon>Alginatibacterium</taxon>
    </lineage>
</organism>
<dbReference type="GO" id="GO:1990063">
    <property type="term" value="C:Bam protein complex"/>
    <property type="evidence" value="ECO:0007669"/>
    <property type="project" value="TreeGrafter"/>
</dbReference>
<evidence type="ECO:0000256" key="5">
    <source>
        <dbReference type="SAM" id="SignalP"/>
    </source>
</evidence>
<proteinExistence type="inferred from homology"/>
<keyword evidence="1 4" id="KW-0732">Signal</keyword>
<dbReference type="InterPro" id="IPR026592">
    <property type="entry name" value="BamE"/>
</dbReference>
<comment type="caution">
    <text evidence="7">The sequence shown here is derived from an EMBL/GenBank/DDBJ whole genome shotgun (WGS) entry which is preliminary data.</text>
</comment>
<dbReference type="PROSITE" id="PS51257">
    <property type="entry name" value="PROKAR_LIPOPROTEIN"/>
    <property type="match status" value="1"/>
</dbReference>
<keyword evidence="2 4" id="KW-0472">Membrane</keyword>
<dbReference type="GO" id="GO:0051205">
    <property type="term" value="P:protein insertion into membrane"/>
    <property type="evidence" value="ECO:0007669"/>
    <property type="project" value="UniProtKB-UniRule"/>
</dbReference>
<comment type="subcellular location">
    <subcellularLocation>
        <location evidence="4">Cell outer membrane</location>
        <topology evidence="4">Lipid-anchor</topology>
    </subcellularLocation>
</comment>
<feature type="chain" id="PRO_5019592008" description="Outer membrane protein assembly factor BamE" evidence="5">
    <location>
        <begin position="22"/>
        <end position="119"/>
    </location>
</feature>
<name>A0A420EA06_9ALTE</name>
<evidence type="ECO:0000256" key="4">
    <source>
        <dbReference type="HAMAP-Rule" id="MF_00925"/>
    </source>
</evidence>
<comment type="similarity">
    <text evidence="4">Belongs to the BamE family.</text>
</comment>
<accession>A0A420EA06</accession>
<reference evidence="7 8" key="1">
    <citation type="submission" date="2018-09" db="EMBL/GenBank/DDBJ databases">
        <authorList>
            <person name="Wang Z."/>
        </authorList>
    </citation>
    <scope>NUCLEOTIDE SEQUENCE [LARGE SCALE GENOMIC DNA]</scope>
    <source>
        <strain evidence="7 8">ALS 81</strain>
    </source>
</reference>
<dbReference type="PANTHER" id="PTHR37482:SF1">
    <property type="entry name" value="OUTER MEMBRANE PROTEIN ASSEMBLY FACTOR BAME"/>
    <property type="match status" value="1"/>
</dbReference>
<evidence type="ECO:0000256" key="2">
    <source>
        <dbReference type="ARBA" id="ARBA00023136"/>
    </source>
</evidence>
<keyword evidence="4" id="KW-0449">Lipoprotein</keyword>
<gene>
    <name evidence="4" type="primary">bamE</name>
    <name evidence="7" type="ORF">DBZ36_13770</name>
</gene>
<dbReference type="AlphaFoldDB" id="A0A420EA06"/>
<dbReference type="Pfam" id="PF04355">
    <property type="entry name" value="BamE"/>
    <property type="match status" value="1"/>
</dbReference>
<dbReference type="HAMAP" id="MF_00925">
    <property type="entry name" value="OM_assembly_BamE"/>
    <property type="match status" value="1"/>
</dbReference>
<evidence type="ECO:0000259" key="6">
    <source>
        <dbReference type="Pfam" id="PF04355"/>
    </source>
</evidence>
<comment type="subunit">
    <text evidence="4">Part of the Bam complex.</text>
</comment>
<dbReference type="InterPro" id="IPR037873">
    <property type="entry name" value="BamE-like"/>
</dbReference>
<sequence>MRNFTKLVILVSALSLSGCSAFDWLVYKIDIPQGNYVDDAKVEQLRVQMSAEQVQFVLGTPMLIDTFDKSRWYYLYRYQNGNGPLEERELVLQFSDDGRLVSLSGDYTPSPNFNQALDL</sequence>